<evidence type="ECO:0000313" key="1">
    <source>
        <dbReference type="EMBL" id="CAG8546104.1"/>
    </source>
</evidence>
<reference evidence="1 2" key="1">
    <citation type="submission" date="2021-06" db="EMBL/GenBank/DDBJ databases">
        <authorList>
            <person name="Kallberg Y."/>
            <person name="Tangrot J."/>
            <person name="Rosling A."/>
        </authorList>
    </citation>
    <scope>NUCLEOTIDE SEQUENCE [LARGE SCALE GENOMIC DNA]</scope>
    <source>
        <strain evidence="1 2">120-4 pot B 10/14</strain>
    </source>
</reference>
<keyword evidence="2" id="KW-1185">Reference proteome</keyword>
<comment type="caution">
    <text evidence="1">The sequence shown here is derived from an EMBL/GenBank/DDBJ whole genome shotgun (WGS) entry which is preliminary data.</text>
</comment>
<evidence type="ECO:0000313" key="2">
    <source>
        <dbReference type="Proteomes" id="UP000789901"/>
    </source>
</evidence>
<gene>
    <name evidence="1" type="ORF">GMARGA_LOCUS4325</name>
</gene>
<name>A0ABN7UDU7_GIGMA</name>
<sequence>EQIITLKIGIKDKEPKGKETPNKVKSENSSIKLPGISTTFQVPIIAK</sequence>
<organism evidence="1 2">
    <name type="scientific">Gigaspora margarita</name>
    <dbReference type="NCBI Taxonomy" id="4874"/>
    <lineage>
        <taxon>Eukaryota</taxon>
        <taxon>Fungi</taxon>
        <taxon>Fungi incertae sedis</taxon>
        <taxon>Mucoromycota</taxon>
        <taxon>Glomeromycotina</taxon>
        <taxon>Glomeromycetes</taxon>
        <taxon>Diversisporales</taxon>
        <taxon>Gigasporaceae</taxon>
        <taxon>Gigaspora</taxon>
    </lineage>
</organism>
<proteinExistence type="predicted"/>
<accession>A0ABN7UDU7</accession>
<dbReference type="Proteomes" id="UP000789901">
    <property type="component" value="Unassembled WGS sequence"/>
</dbReference>
<feature type="non-terminal residue" evidence="1">
    <location>
        <position position="1"/>
    </location>
</feature>
<protein>
    <submittedName>
        <fullName evidence="1">22061_t:CDS:1</fullName>
    </submittedName>
</protein>
<dbReference type="EMBL" id="CAJVQB010001689">
    <property type="protein sequence ID" value="CAG8546104.1"/>
    <property type="molecule type" value="Genomic_DNA"/>
</dbReference>